<accession>A0A967C8W5</accession>
<keyword evidence="2 7" id="KW-0678">Repressor</keyword>
<evidence type="ECO:0000256" key="8">
    <source>
        <dbReference type="PROSITE-ProRule" id="PRU00335"/>
    </source>
</evidence>
<dbReference type="PANTHER" id="PTHR30055:SF234">
    <property type="entry name" value="HTH-TYPE TRANSCRIPTIONAL REGULATOR BETI"/>
    <property type="match status" value="1"/>
</dbReference>
<evidence type="ECO:0000256" key="2">
    <source>
        <dbReference type="ARBA" id="ARBA00022491"/>
    </source>
</evidence>
<keyword evidence="11" id="KW-1185">Reference proteome</keyword>
<keyword evidence="4 7" id="KW-0238">DNA-binding</keyword>
<dbReference type="SUPFAM" id="SSF46689">
    <property type="entry name" value="Homeodomain-like"/>
    <property type="match status" value="1"/>
</dbReference>
<comment type="function">
    <text evidence="7">Repressor involved in choline regulation of the bet genes.</text>
</comment>
<gene>
    <name evidence="7 10" type="primary">betI</name>
    <name evidence="10" type="ORF">HBA54_09910</name>
</gene>
<comment type="function">
    <text evidence="6">Repressor involved in the biosynthesis of the osmoprotectant glycine betaine. It represses transcription of the choline transporter BetT and the genes of BetAB involved in the synthesis of glycine betaine.</text>
</comment>
<dbReference type="NCBIfam" id="NF001978">
    <property type="entry name" value="PRK00767.1"/>
    <property type="match status" value="1"/>
</dbReference>
<dbReference type="Pfam" id="PF13977">
    <property type="entry name" value="TetR_C_6"/>
    <property type="match status" value="1"/>
</dbReference>
<comment type="pathway">
    <text evidence="1 7">Amine and polyamine biosynthesis; betaine biosynthesis via choline pathway [regulation].</text>
</comment>
<dbReference type="SUPFAM" id="SSF48498">
    <property type="entry name" value="Tetracyclin repressor-like, C-terminal domain"/>
    <property type="match status" value="1"/>
</dbReference>
<dbReference type="GO" id="GO:0019285">
    <property type="term" value="P:glycine betaine biosynthetic process from choline"/>
    <property type="evidence" value="ECO:0007669"/>
    <property type="project" value="UniProtKB-UniRule"/>
</dbReference>
<protein>
    <recommendedName>
        <fullName evidence="7">HTH-type transcriptional regulator BetI</fullName>
    </recommendedName>
</protein>
<dbReference type="AlphaFoldDB" id="A0A967C8W5"/>
<sequence length="198" mass="21957">MPKVGMEDLRRRQLIAATITSIHEEGFANATISRISRNAGLSGGIVAHYFEDKAGLLAATMRSLAQDLLQETLRHLSAAETPRQRIDAVIAANFSDDQMDPETVSAWLAFWSEARYAPALWRIQKINERRMLSNLGHAFKQLLPAEEARTAAAGLAAMIEGLWLRCALSSGPLTMDQARLIARDYVDRLLETPLLESK</sequence>
<keyword evidence="5 7" id="KW-0804">Transcription</keyword>
<proteinExistence type="inferred from homology"/>
<dbReference type="Proteomes" id="UP000761264">
    <property type="component" value="Unassembled WGS sequence"/>
</dbReference>
<dbReference type="EMBL" id="JAAQPH010000006">
    <property type="protein sequence ID" value="NIA68907.1"/>
    <property type="molecule type" value="Genomic_DNA"/>
</dbReference>
<evidence type="ECO:0000256" key="5">
    <source>
        <dbReference type="ARBA" id="ARBA00023163"/>
    </source>
</evidence>
<keyword evidence="3 7" id="KW-0805">Transcription regulation</keyword>
<dbReference type="HAMAP" id="MF_00768">
    <property type="entry name" value="HTH_type_BetI"/>
    <property type="match status" value="1"/>
</dbReference>
<dbReference type="GO" id="GO:0003700">
    <property type="term" value="F:DNA-binding transcription factor activity"/>
    <property type="evidence" value="ECO:0007669"/>
    <property type="project" value="UniProtKB-UniRule"/>
</dbReference>
<evidence type="ECO:0000256" key="3">
    <source>
        <dbReference type="ARBA" id="ARBA00023015"/>
    </source>
</evidence>
<dbReference type="RefSeq" id="WP_167223971.1">
    <property type="nucleotide sequence ID" value="NZ_JAAQPH010000006.1"/>
</dbReference>
<organism evidence="10 11">
    <name type="scientific">Pelagibius litoralis</name>
    <dbReference type="NCBI Taxonomy" id="374515"/>
    <lineage>
        <taxon>Bacteria</taxon>
        <taxon>Pseudomonadati</taxon>
        <taxon>Pseudomonadota</taxon>
        <taxon>Alphaproteobacteria</taxon>
        <taxon>Rhodospirillales</taxon>
        <taxon>Rhodovibrionaceae</taxon>
        <taxon>Pelagibius</taxon>
    </lineage>
</organism>
<feature type="domain" description="HTH tetR-type" evidence="9">
    <location>
        <begin position="8"/>
        <end position="68"/>
    </location>
</feature>
<dbReference type="Gene3D" id="1.10.357.10">
    <property type="entry name" value="Tetracycline Repressor, domain 2"/>
    <property type="match status" value="1"/>
</dbReference>
<evidence type="ECO:0000256" key="4">
    <source>
        <dbReference type="ARBA" id="ARBA00023125"/>
    </source>
</evidence>
<dbReference type="GO" id="GO:0000976">
    <property type="term" value="F:transcription cis-regulatory region binding"/>
    <property type="evidence" value="ECO:0007669"/>
    <property type="project" value="TreeGrafter"/>
</dbReference>
<dbReference type="NCBIfam" id="TIGR03384">
    <property type="entry name" value="betaine_BetI"/>
    <property type="match status" value="1"/>
</dbReference>
<dbReference type="Pfam" id="PF00440">
    <property type="entry name" value="TetR_N"/>
    <property type="match status" value="1"/>
</dbReference>
<dbReference type="PROSITE" id="PS50977">
    <property type="entry name" value="HTH_TETR_2"/>
    <property type="match status" value="1"/>
</dbReference>
<name>A0A967C8W5_9PROT</name>
<dbReference type="InterPro" id="IPR001647">
    <property type="entry name" value="HTH_TetR"/>
</dbReference>
<evidence type="ECO:0000259" key="9">
    <source>
        <dbReference type="PROSITE" id="PS50977"/>
    </source>
</evidence>
<dbReference type="PANTHER" id="PTHR30055">
    <property type="entry name" value="HTH-TYPE TRANSCRIPTIONAL REGULATOR RUTR"/>
    <property type="match status" value="1"/>
</dbReference>
<evidence type="ECO:0000256" key="6">
    <source>
        <dbReference type="ARBA" id="ARBA00024936"/>
    </source>
</evidence>
<evidence type="ECO:0000256" key="7">
    <source>
        <dbReference type="HAMAP-Rule" id="MF_00768"/>
    </source>
</evidence>
<dbReference type="InterPro" id="IPR017757">
    <property type="entry name" value="Tscrpt_rep_BetI"/>
</dbReference>
<dbReference type="InterPro" id="IPR039538">
    <property type="entry name" value="BetI_C"/>
</dbReference>
<evidence type="ECO:0000313" key="10">
    <source>
        <dbReference type="EMBL" id="NIA68907.1"/>
    </source>
</evidence>
<feature type="DNA-binding region" description="H-T-H motif" evidence="7 8">
    <location>
        <begin position="31"/>
        <end position="50"/>
    </location>
</feature>
<dbReference type="GO" id="GO:0045892">
    <property type="term" value="P:negative regulation of DNA-templated transcription"/>
    <property type="evidence" value="ECO:0007669"/>
    <property type="project" value="UniProtKB-UniRule"/>
</dbReference>
<evidence type="ECO:0000256" key="1">
    <source>
        <dbReference type="ARBA" id="ARBA00004719"/>
    </source>
</evidence>
<dbReference type="InterPro" id="IPR050109">
    <property type="entry name" value="HTH-type_TetR-like_transc_reg"/>
</dbReference>
<comment type="caution">
    <text evidence="10">The sequence shown here is derived from an EMBL/GenBank/DDBJ whole genome shotgun (WGS) entry which is preliminary data.</text>
</comment>
<dbReference type="InterPro" id="IPR036271">
    <property type="entry name" value="Tet_transcr_reg_TetR-rel_C_sf"/>
</dbReference>
<evidence type="ECO:0000313" key="11">
    <source>
        <dbReference type="Proteomes" id="UP000761264"/>
    </source>
</evidence>
<reference evidence="10" key="1">
    <citation type="submission" date="2020-03" db="EMBL/GenBank/DDBJ databases">
        <title>Genome of Pelagibius litoralis DSM 21314T.</title>
        <authorList>
            <person name="Wang G."/>
        </authorList>
    </citation>
    <scope>NUCLEOTIDE SEQUENCE</scope>
    <source>
        <strain evidence="10">DSM 21314</strain>
    </source>
</reference>
<dbReference type="InterPro" id="IPR009057">
    <property type="entry name" value="Homeodomain-like_sf"/>
</dbReference>